<dbReference type="InterPro" id="IPR035451">
    <property type="entry name" value="Ada-like_dom_sf"/>
</dbReference>
<feature type="region of interest" description="Disordered" evidence="2">
    <location>
        <begin position="1"/>
        <end position="30"/>
    </location>
</feature>
<reference evidence="5" key="1">
    <citation type="submission" date="2017-05" db="EMBL/GenBank/DDBJ databases">
        <title>Complete and WGS of Bordetella genogroups.</title>
        <authorList>
            <person name="Spilker T."/>
            <person name="Lipuma J."/>
        </authorList>
    </citation>
    <scope>NUCLEOTIDE SEQUENCE [LARGE SCALE GENOMIC DNA]</scope>
    <source>
        <strain evidence="5">AU8256</strain>
    </source>
</reference>
<feature type="domain" description="Ada DNA repair metal-binding" evidence="3">
    <location>
        <begin position="34"/>
        <end position="84"/>
    </location>
</feature>
<dbReference type="GO" id="GO:0006355">
    <property type="term" value="P:regulation of DNA-templated transcription"/>
    <property type="evidence" value="ECO:0007669"/>
    <property type="project" value="InterPro"/>
</dbReference>
<dbReference type="EMBL" id="NEVT01000009">
    <property type="protein sequence ID" value="OZI69814.1"/>
    <property type="molecule type" value="Genomic_DNA"/>
</dbReference>
<dbReference type="GO" id="GO:0008168">
    <property type="term" value="F:methyltransferase activity"/>
    <property type="evidence" value="ECO:0007669"/>
    <property type="project" value="InterPro"/>
</dbReference>
<dbReference type="Gene3D" id="3.40.10.10">
    <property type="entry name" value="DNA Methylphosphotriester Repair Domain"/>
    <property type="match status" value="1"/>
</dbReference>
<evidence type="ECO:0000259" key="3">
    <source>
        <dbReference type="Pfam" id="PF02805"/>
    </source>
</evidence>
<organism evidence="4 5">
    <name type="scientific">Bordetella genomosp. 2</name>
    <dbReference type="NCBI Taxonomy" id="1983456"/>
    <lineage>
        <taxon>Bacteria</taxon>
        <taxon>Pseudomonadati</taxon>
        <taxon>Pseudomonadota</taxon>
        <taxon>Betaproteobacteria</taxon>
        <taxon>Burkholderiales</taxon>
        <taxon>Alcaligenaceae</taxon>
        <taxon>Bordetella</taxon>
    </lineage>
</organism>
<dbReference type="GO" id="GO:0003677">
    <property type="term" value="F:DNA binding"/>
    <property type="evidence" value="ECO:0007669"/>
    <property type="project" value="InterPro"/>
</dbReference>
<protein>
    <submittedName>
        <fullName evidence="4">Metal-binding protein</fullName>
    </submittedName>
</protein>
<dbReference type="GO" id="GO:0006281">
    <property type="term" value="P:DNA repair"/>
    <property type="evidence" value="ECO:0007669"/>
    <property type="project" value="InterPro"/>
</dbReference>
<dbReference type="GO" id="GO:0008270">
    <property type="term" value="F:zinc ion binding"/>
    <property type="evidence" value="ECO:0007669"/>
    <property type="project" value="InterPro"/>
</dbReference>
<evidence type="ECO:0000256" key="1">
    <source>
        <dbReference type="ARBA" id="ARBA00023159"/>
    </source>
</evidence>
<dbReference type="Proteomes" id="UP000215633">
    <property type="component" value="Unassembled WGS sequence"/>
</dbReference>
<sequence length="96" mass="10211">MTGGPAPGAPGGRWRLTGPDGRQYCSERPGTLGGHRGTRIYGRLDCRAARLAIARGGYVRYRVFFADEAAALAAGYRPCAVCLPGPYAAWKAARAR</sequence>
<proteinExistence type="predicted"/>
<dbReference type="Pfam" id="PF02805">
    <property type="entry name" value="Ada_Zn_binding"/>
    <property type="match status" value="1"/>
</dbReference>
<dbReference type="InterPro" id="IPR004026">
    <property type="entry name" value="Ada_DNA_repair_Zn-bd"/>
</dbReference>
<accession>A0A261V6N7</accession>
<name>A0A261V6N7_9BORD</name>
<comment type="caution">
    <text evidence="4">The sequence shown here is derived from an EMBL/GenBank/DDBJ whole genome shotgun (WGS) entry which is preliminary data.</text>
</comment>
<keyword evidence="1" id="KW-0010">Activator</keyword>
<dbReference type="AlphaFoldDB" id="A0A261V6N7"/>
<evidence type="ECO:0000313" key="5">
    <source>
        <dbReference type="Proteomes" id="UP000215633"/>
    </source>
</evidence>
<dbReference type="RefSeq" id="WP_051439361.1">
    <property type="nucleotide sequence ID" value="NZ_NEVT01000009.1"/>
</dbReference>
<keyword evidence="5" id="KW-1185">Reference proteome</keyword>
<evidence type="ECO:0000256" key="2">
    <source>
        <dbReference type="SAM" id="MobiDB-lite"/>
    </source>
</evidence>
<dbReference type="SUPFAM" id="SSF57884">
    <property type="entry name" value="Ada DNA repair protein, N-terminal domain (N-Ada 10)"/>
    <property type="match status" value="1"/>
</dbReference>
<feature type="compositionally biased region" description="Gly residues" evidence="2">
    <location>
        <begin position="1"/>
        <end position="11"/>
    </location>
</feature>
<gene>
    <name evidence="4" type="ORF">CAL24_23725</name>
</gene>
<evidence type="ECO:0000313" key="4">
    <source>
        <dbReference type="EMBL" id="OZI69814.1"/>
    </source>
</evidence>